<feature type="compositionally biased region" description="Low complexity" evidence="2">
    <location>
        <begin position="2053"/>
        <end position="2062"/>
    </location>
</feature>
<feature type="region of interest" description="Disordered" evidence="2">
    <location>
        <begin position="2954"/>
        <end position="3094"/>
    </location>
</feature>
<feature type="repeat" description="HEAT" evidence="1">
    <location>
        <begin position="2696"/>
        <end position="2733"/>
    </location>
</feature>
<dbReference type="EMBL" id="BNCO01000045">
    <property type="protein sequence ID" value="GIL61503.1"/>
    <property type="molecule type" value="Genomic_DNA"/>
</dbReference>
<feature type="compositionally biased region" description="Acidic residues" evidence="2">
    <location>
        <begin position="1253"/>
        <end position="1263"/>
    </location>
</feature>
<feature type="region of interest" description="Disordered" evidence="2">
    <location>
        <begin position="2044"/>
        <end position="2088"/>
    </location>
</feature>
<comment type="caution">
    <text evidence="5">The sequence shown here is derived from an EMBL/GenBank/DDBJ whole genome shotgun (WGS) entry which is preliminary data.</text>
</comment>
<dbReference type="GO" id="GO:0030686">
    <property type="term" value="C:90S preribosome"/>
    <property type="evidence" value="ECO:0007669"/>
    <property type="project" value="TreeGrafter"/>
</dbReference>
<feature type="region of interest" description="Disordered" evidence="2">
    <location>
        <begin position="171"/>
        <end position="194"/>
    </location>
</feature>
<organism evidence="5 6">
    <name type="scientific">Volvox africanus</name>
    <dbReference type="NCBI Taxonomy" id="51714"/>
    <lineage>
        <taxon>Eukaryota</taxon>
        <taxon>Viridiplantae</taxon>
        <taxon>Chlorophyta</taxon>
        <taxon>core chlorophytes</taxon>
        <taxon>Chlorophyceae</taxon>
        <taxon>CS clade</taxon>
        <taxon>Chlamydomonadales</taxon>
        <taxon>Volvocaceae</taxon>
        <taxon>Volvox</taxon>
    </lineage>
</organism>
<feature type="domain" description="U3 small nucleolar RNA-associated protein 20 N-terminal" evidence="3">
    <location>
        <begin position="968"/>
        <end position="1125"/>
    </location>
</feature>
<dbReference type="Pfam" id="PF07539">
    <property type="entry name" value="UTP20_N"/>
    <property type="match status" value="2"/>
</dbReference>
<reference evidence="5" key="1">
    <citation type="journal article" date="2021" name="Proc. Natl. Acad. Sci. U.S.A.">
        <title>Three genomes in the algal genus Volvox reveal the fate of a haploid sex-determining region after a transition to homothallism.</title>
        <authorList>
            <person name="Yamamoto K."/>
            <person name="Hamaji T."/>
            <person name="Kawai-Toyooka H."/>
            <person name="Matsuzaki R."/>
            <person name="Takahashi F."/>
            <person name="Nishimura Y."/>
            <person name="Kawachi M."/>
            <person name="Noguchi H."/>
            <person name="Minakuchi Y."/>
            <person name="Umen J.G."/>
            <person name="Toyoda A."/>
            <person name="Nozaki H."/>
        </authorList>
    </citation>
    <scope>NUCLEOTIDE SEQUENCE</scope>
    <source>
        <strain evidence="5">NIES-3780</strain>
    </source>
</reference>
<dbReference type="InterPro" id="IPR016024">
    <property type="entry name" value="ARM-type_fold"/>
</dbReference>
<feature type="compositionally biased region" description="Acidic residues" evidence="2">
    <location>
        <begin position="2073"/>
        <end position="2083"/>
    </location>
</feature>
<accession>A0A8J4F8D4</accession>
<dbReference type="InterPro" id="IPR052575">
    <property type="entry name" value="SSU_processome_comp_20"/>
</dbReference>
<dbReference type="SUPFAM" id="SSF48371">
    <property type="entry name" value="ARM repeat"/>
    <property type="match status" value="1"/>
</dbReference>
<sequence length="3279" mass="348057">HGLHSRAQQVLQLLLKEDLIQASDLRPVAASMEAKSAAAGTETSADAAATVVVSQERLRARAAAVARVSVARLLDHLRLGKGEEFWVALLAETNARLRSFEVVAAATAAGPSPAAGVAARSLARMLLLVSEAVGYFRGSRVESYKPLMELLGRLMQPVVWLPSTLAADAAGNGNSSGGSGGSGSSSGNSSPNVSPIASPRLVPVAALPVPNSDDDGDGDDDLYDVSLSYAVLELVRCVVYGNLRAVGASEGPEALVGCAASWSPCFSRPPAAEALLFVKSLMVRPADAEITRLFAAQIMGCLGRFIMQEQPSQQQMVAKQQQQQQQEQQTDVAGSALLLLRDLCDLLQPPQHQNADAVVRPAVGLPLLLTAQPHGVRLAAHVRALATDWRPETDTDPRVSAKVWAAVSLLPHACESEFQAVAICEQVLEAASAALRNRPSEPRQTNRPKQVSGASTGDAKCAAVDRTAAALDAEGGLLLIRATATELLAGLLQRQQKSGLSLSLVKVAEASVQWMMDRLDERPSRDSGLGADYASLRAAGSLLSAVRTSITHAATMGSGAIIEMASGLLSESRLKQMVGRLAPLLAHESQPLRAAVLRVLCCFDQPALEALGPDAKDPTAAIKKQQKQQHGLRSAATISTGPRCDLLEALYGINSQPFTIESGRKWAVAISRLKTYLEYNRIPEFLVPAFAYGMVGVLYIRFSPLWQPASEALAACIQFQSQASWPVVFSFLQTCQAELLSGDFPAAAASSGQDGSGGGRRTRGRHRSAAAISAAITAAPVVRELASSQDASLLENLTDRYETVVRSGTPQAGGGMTDPQNRLSHVLRAMAMAPYSTIEGYSKDWMPLFLDYTAARGGQLNDGERDVEAAAARPRKKARTRDGAVAAKTHGSIDQDDGDNDEPAMKERRESHGLAGCSSDKAAVAAAATAPGGKRKLPKNRTAAAAGAAELPTANAVSVLSRIGGKTWRAGLLDWLKLLAGLRGVRGLHRWEELQKAVSSHLLEADSNIQVAVLRCLKTYRFRWLPAEMSDRLGRLADDATLREELVVFPLVPGADGGIGEESRPGLIPLLVRVLFPKMRKRSGRLGGRGAPGSARAAILNFLAGLRPEELRPLLELLLEPMQAAFTPPPLEAAAAVPPRAGTGAATTAAVEELDRYRLLPPPWWSAPMLTCGVGWWLKAVDSAALDVLPARRKVGFLNAFEDLLSHLGHGLEPFLPTMLAITLRLLTTATAAITATGGGGGGKDEVPPASEPEMDEQLDEQDRDAAEASSSDATDDDNEDDDVNVNDDVNDVIDVDTTRMGKKNKNALQRSRGSGKDAVASSKDAGQKAAEVEVEGQGAGDIDVRSDGDDDGGDDAAAAVAEPSDPGPIERHREVRSTALRLLAQVWLRFPASTSTDYNELWGVFLPAVQPLIPRLQFEAASNKEPPLLECVLALSLSPGLARVLGDMSTVPDETLSLVRPASAGTAITAATRGGGEAAAQADADPMEEDGEKKADPGAGDGSGAETERKDWQVQGMGSALIRGVVAMLSSGRCTEIVRATVLDVLDAVLGCGERLLHRVLLPWLPDVLKALNVAISESWQRDPGGSAGRGKIRRRGPNSTSHRELVILERLGAFVVDSELARSLADTLVALLTQAAARSQRRRSSGKARGRLDEAGIARALAVLAALWTRLKAGDLPAASVERYCEVMSWWAIRLTGREPRAQLAAAYGAVARLLPRMVAPAALLTELTAWSAASLDDIDYDRRLTAYGRLTAVAWGAMDYIQALPLLLTALYDLRNANDLALRQAAAAAVANLVTALSALESAAASSSSVAVDVGGGGGDGDGVAATAFTTLTTDPPESLLRLTGRVLYPQIRSQLCTSSLAVRQEHLSLLRALAVALPRRFADLAHLLSHDDIETDFFNNVAHLQVHRRTRALTKLTKMLRAQSAAAVTAETPAGLPPPAPQPLGRCIIEIVIPLLQQFIEEGADGSGGGKKQSDIDKEANVTDAAVTALGAVAATLPWPQYEQLLNQFMRAMRARPAKPHIRAVCAILDNFHFPLPDAEAAADGQPGGAATAVTAARAQKRKQPTEGENLDESTDDDGGMGKDEAYGAAEAAAAVQRSLLVRVLPALHEQLVERKRGEDEEVASVRAPIALALVKLLKLLPPAAEQAELPRTLQGVTNLLRSRIQRVRDDARAVLVSMMAELGPRYLPYACHVLRASLPDRGFTAHVIGYTLHAVLEAVVKVSRGENAAAAATAAVAEPAGGDNAATAAAATLSGYDIDDDDSEGSAQDGKGEDEGSVGVLDDSLELCLPLLEADLFGEVSEAKEVTTFAVQYKEAKRCRANESYQLLASGITFSTHMKLLMTLVTDRLHLAGQPTVRAKLVQLLQFAARGVRVNPTAGPKQIMTLVVGIMEGCLYREEAARARAKAAVGPAFSAAAGLAPATAAVAAAAAAAAAANGDVNAERAALHETLVLEFCLTLLHSGVKRGALAGRSPELMAHLDPALPLLVRSLRSRQAGCVSLALRTLAHIVPLPLPSLRVAAPAAGTALNALLKKVPNIRHPIAQECFRLLAALLRDCEAYQPTTAQVQYLLRWAFEDLGEAGAQPTAFALLRALLSRRVVVPEVYDVMDRVQQIMVRSQSAPVRNACGVALLQFLLDFPLGPQRLKQHVGFLLANLEYEYESGRLQVLDMLAQVVAKFPVEVLQAHADVLLMPLIVRLVSDTSAKARAATGDLLRALLSRLEASQLGKVVSYCRAWLERGAGVGGAGVGGGGGGGGAQDAALRRAAVQTLGFVAEVEGSKFGRRFSDLVNGVLRILQRQVARGVDGNEDQSASLPDDESADAEAACPGWQEAYYCLLLLEKVAAQASGALAWPIQGAATASSLVPELWESTVRLLLHRHMWVRKAAARLVGYGLATPRVCGGLMASQPGRAAQLAFSFYLQLECEGVDEATCLQAVKCLVNLSVHLHRDDSNEDQNGGHVSHEDQREKHEQQEQRKRAREDRGHGSHAAGSGDGAGKRARGAADAGNGNSNGKDSRRYEEAEEEGEDGTEEQGDGDEDAGKGEQAKGEEAEEEEEADAAVAAATDGDGADGSDEEDGEGPDEQRQTFTLSGLVRRMVRLADDVRAERTCQRMAALRWIAAAATALGAADIATYLPVLLRPLYRISDAAAASAGERHSGITATAAARGGQVPEDVRHLAEEVMAHLRGLVGSEVLLASYNAAREYVRGRRAERKRRTAMRTMIDPAAAAAARRRDNLRQTARRKQKMEVLKRERSAKQLRQTGRRRGGGRGKRVR</sequence>
<evidence type="ECO:0000313" key="6">
    <source>
        <dbReference type="Proteomes" id="UP000747399"/>
    </source>
</evidence>
<dbReference type="Gene3D" id="1.25.10.10">
    <property type="entry name" value="Leucine-rich Repeat Variant"/>
    <property type="match status" value="2"/>
</dbReference>
<name>A0A8J4F8D4_9CHLO</name>
<feature type="compositionally biased region" description="Acidic residues" evidence="2">
    <location>
        <begin position="3072"/>
        <end position="3085"/>
    </location>
</feature>
<feature type="region of interest" description="Disordered" evidence="2">
    <location>
        <begin position="435"/>
        <end position="458"/>
    </location>
</feature>
<feature type="compositionally biased region" description="Low complexity" evidence="2">
    <location>
        <begin position="1356"/>
        <end position="1365"/>
    </location>
</feature>
<feature type="region of interest" description="Disordered" evidence="2">
    <location>
        <begin position="1471"/>
        <end position="1511"/>
    </location>
</feature>
<dbReference type="Proteomes" id="UP000747399">
    <property type="component" value="Unassembled WGS sequence"/>
</dbReference>
<feature type="compositionally biased region" description="Basic and acidic residues" evidence="2">
    <location>
        <begin position="2965"/>
        <end position="2989"/>
    </location>
</feature>
<dbReference type="InterPro" id="IPR046523">
    <property type="entry name" value="UTP20_dom"/>
</dbReference>
<dbReference type="Pfam" id="PF20416">
    <property type="entry name" value="UTP20"/>
    <property type="match status" value="1"/>
</dbReference>
<feature type="compositionally biased region" description="Basic and acidic residues" evidence="2">
    <location>
        <begin position="903"/>
        <end position="912"/>
    </location>
</feature>
<feature type="domain" description="U3 small nucleolar RNA-associated protein 20" evidence="4">
    <location>
        <begin position="2124"/>
        <end position="2396"/>
    </location>
</feature>
<dbReference type="InterPro" id="IPR011430">
    <property type="entry name" value="UTP20_N"/>
</dbReference>
<feature type="compositionally biased region" description="Basic and acidic residues" evidence="2">
    <location>
        <begin position="3043"/>
        <end position="3053"/>
    </location>
</feature>
<evidence type="ECO:0000256" key="2">
    <source>
        <dbReference type="SAM" id="MobiDB-lite"/>
    </source>
</evidence>
<feature type="region of interest" description="Disordered" evidence="2">
    <location>
        <begin position="3231"/>
        <end position="3279"/>
    </location>
</feature>
<proteinExistence type="predicted"/>
<feature type="compositionally biased region" description="Low complexity" evidence="2">
    <location>
        <begin position="3007"/>
        <end position="3017"/>
    </location>
</feature>
<feature type="compositionally biased region" description="Acidic residues" evidence="2">
    <location>
        <begin position="1274"/>
        <end position="1295"/>
    </location>
</feature>
<evidence type="ECO:0000259" key="3">
    <source>
        <dbReference type="Pfam" id="PF07539"/>
    </source>
</evidence>
<dbReference type="InterPro" id="IPR011989">
    <property type="entry name" value="ARM-like"/>
</dbReference>
<evidence type="ECO:0000259" key="4">
    <source>
        <dbReference type="Pfam" id="PF20416"/>
    </source>
</evidence>
<dbReference type="PANTHER" id="PTHR17695">
    <property type="entry name" value="SMALL SUBUNIT PROCESSOME COMPONENT 20 HOMOLOG"/>
    <property type="match status" value="1"/>
</dbReference>
<feature type="compositionally biased region" description="Polar residues" evidence="2">
    <location>
        <begin position="442"/>
        <end position="455"/>
    </location>
</feature>
<feature type="compositionally biased region" description="Low complexity" evidence="2">
    <location>
        <begin position="1471"/>
        <end position="1485"/>
    </location>
</feature>
<feature type="compositionally biased region" description="Basic residues" evidence="2">
    <location>
        <begin position="3266"/>
        <end position="3279"/>
    </location>
</feature>
<protein>
    <submittedName>
        <fullName evidence="5">Uncharacterized protein</fullName>
    </submittedName>
</protein>
<dbReference type="GO" id="GO:0032040">
    <property type="term" value="C:small-subunit processome"/>
    <property type="evidence" value="ECO:0007669"/>
    <property type="project" value="TreeGrafter"/>
</dbReference>
<feature type="region of interest" description="Disordered" evidence="2">
    <location>
        <begin position="1236"/>
        <end position="1371"/>
    </location>
</feature>
<evidence type="ECO:0000313" key="5">
    <source>
        <dbReference type="EMBL" id="GIL61503.1"/>
    </source>
</evidence>
<feature type="region of interest" description="Disordered" evidence="2">
    <location>
        <begin position="862"/>
        <end position="918"/>
    </location>
</feature>
<feature type="compositionally biased region" description="Basic and acidic residues" evidence="2">
    <location>
        <begin position="3250"/>
        <end position="3260"/>
    </location>
</feature>
<dbReference type="PANTHER" id="PTHR17695:SF11">
    <property type="entry name" value="SMALL SUBUNIT PROCESSOME COMPONENT 20 HOMOLOG"/>
    <property type="match status" value="1"/>
</dbReference>
<feature type="compositionally biased region" description="Gly residues" evidence="2">
    <location>
        <begin position="174"/>
        <end position="184"/>
    </location>
</feature>
<dbReference type="InterPro" id="IPR021133">
    <property type="entry name" value="HEAT_type_2"/>
</dbReference>
<feature type="non-terminal residue" evidence="5">
    <location>
        <position position="3279"/>
    </location>
</feature>
<evidence type="ECO:0000256" key="1">
    <source>
        <dbReference type="PROSITE-ProRule" id="PRU00103"/>
    </source>
</evidence>
<dbReference type="PROSITE" id="PS50077">
    <property type="entry name" value="HEAT_REPEAT"/>
    <property type="match status" value="1"/>
</dbReference>
<feature type="domain" description="U3 small nucleolar RNA-associated protein 20 N-terminal" evidence="3">
    <location>
        <begin position="1185"/>
        <end position="1807"/>
    </location>
</feature>
<gene>
    <name evidence="5" type="ORF">Vafri_15933</name>
</gene>
<keyword evidence="6" id="KW-1185">Reference proteome</keyword>
<feature type="compositionally biased region" description="Acidic residues" evidence="2">
    <location>
        <begin position="3025"/>
        <end position="3042"/>
    </location>
</feature>